<evidence type="ECO:0000313" key="11">
    <source>
        <dbReference type="EMBL" id="CAB3238343.1"/>
    </source>
</evidence>
<dbReference type="InterPro" id="IPR020846">
    <property type="entry name" value="MFS_dom"/>
</dbReference>
<keyword evidence="6 8" id="KW-1133">Transmembrane helix</keyword>
<dbReference type="AlphaFoldDB" id="A0A8S0ZJT9"/>
<dbReference type="PANTHER" id="PTHR48021">
    <property type="match status" value="1"/>
</dbReference>
<feature type="transmembrane region" description="Helical" evidence="8">
    <location>
        <begin position="181"/>
        <end position="200"/>
    </location>
</feature>
<feature type="transmembrane region" description="Helical" evidence="8">
    <location>
        <begin position="332"/>
        <end position="354"/>
    </location>
</feature>
<keyword evidence="2" id="KW-0813">Transport</keyword>
<dbReference type="Pfam" id="PF00083">
    <property type="entry name" value="Sugar_tr"/>
    <property type="match status" value="1"/>
</dbReference>
<proteinExistence type="predicted"/>
<dbReference type="InterPro" id="IPR005829">
    <property type="entry name" value="Sugar_transporter_CS"/>
</dbReference>
<organism evidence="10 12">
    <name type="scientific">Arctia plantaginis</name>
    <name type="common">Wood tiger moth</name>
    <name type="synonym">Phalaena plantaginis</name>
    <dbReference type="NCBI Taxonomy" id="874455"/>
    <lineage>
        <taxon>Eukaryota</taxon>
        <taxon>Metazoa</taxon>
        <taxon>Ecdysozoa</taxon>
        <taxon>Arthropoda</taxon>
        <taxon>Hexapoda</taxon>
        <taxon>Insecta</taxon>
        <taxon>Pterygota</taxon>
        <taxon>Neoptera</taxon>
        <taxon>Endopterygota</taxon>
        <taxon>Lepidoptera</taxon>
        <taxon>Glossata</taxon>
        <taxon>Ditrysia</taxon>
        <taxon>Noctuoidea</taxon>
        <taxon>Erebidae</taxon>
        <taxon>Arctiinae</taxon>
        <taxon>Arctia</taxon>
    </lineage>
</organism>
<dbReference type="Gene3D" id="1.20.1250.20">
    <property type="entry name" value="MFS general substrate transporter like domains"/>
    <property type="match status" value="1"/>
</dbReference>
<keyword evidence="4" id="KW-0762">Sugar transport</keyword>
<keyword evidence="7 8" id="KW-0472">Membrane</keyword>
<evidence type="ECO:0000256" key="6">
    <source>
        <dbReference type="ARBA" id="ARBA00022989"/>
    </source>
</evidence>
<dbReference type="EMBL" id="CADEBD010000306">
    <property type="protein sequence ID" value="CAB3238343.1"/>
    <property type="molecule type" value="Genomic_DNA"/>
</dbReference>
<dbReference type="EMBL" id="CADEBC010000479">
    <property type="protein sequence ID" value="CAB3233595.1"/>
    <property type="molecule type" value="Genomic_DNA"/>
</dbReference>
<feature type="transmembrane region" description="Helical" evidence="8">
    <location>
        <begin position="400"/>
        <end position="422"/>
    </location>
</feature>
<dbReference type="GO" id="GO:0005886">
    <property type="term" value="C:plasma membrane"/>
    <property type="evidence" value="ECO:0007669"/>
    <property type="project" value="UniProtKB-SubCell"/>
</dbReference>
<evidence type="ECO:0000256" key="2">
    <source>
        <dbReference type="ARBA" id="ARBA00022448"/>
    </source>
</evidence>
<evidence type="ECO:0000256" key="1">
    <source>
        <dbReference type="ARBA" id="ARBA00004651"/>
    </source>
</evidence>
<evidence type="ECO:0000256" key="5">
    <source>
        <dbReference type="ARBA" id="ARBA00022692"/>
    </source>
</evidence>
<gene>
    <name evidence="10" type="ORF">APLA_LOCUS5339</name>
    <name evidence="11" type="ORF">APLA_LOCUS8147</name>
</gene>
<feature type="transmembrane region" description="Helical" evidence="8">
    <location>
        <begin position="121"/>
        <end position="142"/>
    </location>
</feature>
<dbReference type="PROSITE" id="PS50850">
    <property type="entry name" value="MFS"/>
    <property type="match status" value="1"/>
</dbReference>
<name>A0A8S0ZJT9_ARCPL</name>
<sequence length="520" mass="57796">MVYKITELRQLNLPVSRIRSIGAQFLASMVPNLLLMDIGLSVSFVTIAVPSLLNAAEGLSLTDNQASWFGSLPFLTQPFGALASGPVVDYFGRKKATFLVNIPHVIAWILMYFSWNLPSLFIANGLLGLGTGFMEAPIFSYVSEISEASIRGALCTITQLFLSIGISVMYTLGAVVNWREAALICLSIPVISMVLASLVLPDTPVWLLSQGRNKDALKALCYLRGWTTPENVSKEFNELVQYAKTIDCCVICHVENKDSKPGEIECKHNKINFIKRSLMKFNIVMLCKETLIPLSFTLLYFTFFVMSGLYPIKPYMVNVCGAMGMATEGKTIVVMVGVLTLVGSVVIIGCIKLLGKRKIGIFAMLGSAVCCTGLSVYAYLYLGENVFSYDPKTYPEEKSIVPLIFFYGLAIFTVMNVVWILLGEIFPFRSRATSQGIGAAWNYIVTFLGAKTLINLETNFKLSGAFATYAAFSYIGTIYLYLFMPETEGRTLQEVETYYQGKFRIFADDWFINLFKKKNK</sequence>
<evidence type="ECO:0000313" key="10">
    <source>
        <dbReference type="EMBL" id="CAB3233595.1"/>
    </source>
</evidence>
<dbReference type="FunFam" id="1.20.1250.20:FF:000218">
    <property type="entry name" value="facilitated trehalose transporter Tret1"/>
    <property type="match status" value="1"/>
</dbReference>
<dbReference type="InterPro" id="IPR050549">
    <property type="entry name" value="MFS_Trehalose_Transporter"/>
</dbReference>
<evidence type="ECO:0000259" key="9">
    <source>
        <dbReference type="PROSITE" id="PS50850"/>
    </source>
</evidence>
<keyword evidence="5 8" id="KW-0812">Transmembrane</keyword>
<comment type="caution">
    <text evidence="10">The sequence shown here is derived from an EMBL/GenBank/DDBJ whole genome shotgun (WGS) entry which is preliminary data.</text>
</comment>
<evidence type="ECO:0000256" key="7">
    <source>
        <dbReference type="ARBA" id="ARBA00023136"/>
    </source>
</evidence>
<keyword evidence="3" id="KW-1003">Cell membrane</keyword>
<dbReference type="SUPFAM" id="SSF103473">
    <property type="entry name" value="MFS general substrate transporter"/>
    <property type="match status" value="1"/>
</dbReference>
<feature type="transmembrane region" description="Helical" evidence="8">
    <location>
        <begin position="98"/>
        <end position="115"/>
    </location>
</feature>
<dbReference type="Proteomes" id="UP000494256">
    <property type="component" value="Unassembled WGS sequence"/>
</dbReference>
<feature type="transmembrane region" description="Helical" evidence="8">
    <location>
        <begin position="434"/>
        <end position="454"/>
    </location>
</feature>
<feature type="domain" description="Major facilitator superfamily (MFS) profile" evidence="9">
    <location>
        <begin position="23"/>
        <end position="488"/>
    </location>
</feature>
<feature type="transmembrane region" description="Helical" evidence="8">
    <location>
        <begin position="466"/>
        <end position="484"/>
    </location>
</feature>
<feature type="transmembrane region" description="Helical" evidence="8">
    <location>
        <begin position="68"/>
        <end position="91"/>
    </location>
</feature>
<reference evidence="12 13" key="1">
    <citation type="submission" date="2020-04" db="EMBL/GenBank/DDBJ databases">
        <authorList>
            <person name="Wallbank WR R."/>
            <person name="Pardo Diaz C."/>
            <person name="Kozak K."/>
            <person name="Martin S."/>
            <person name="Jiggins C."/>
            <person name="Moest M."/>
            <person name="Warren A I."/>
            <person name="Byers J.R.P. K."/>
            <person name="Montejo-Kovacevich G."/>
            <person name="Yen C E."/>
        </authorList>
    </citation>
    <scope>NUCLEOTIDE SEQUENCE [LARGE SCALE GENOMIC DNA]</scope>
</reference>
<dbReference type="OrthoDB" id="6133115at2759"/>
<evidence type="ECO:0000313" key="12">
    <source>
        <dbReference type="Proteomes" id="UP000494106"/>
    </source>
</evidence>
<dbReference type="PROSITE" id="PS00217">
    <property type="entry name" value="SUGAR_TRANSPORT_2"/>
    <property type="match status" value="1"/>
</dbReference>
<dbReference type="GO" id="GO:0022857">
    <property type="term" value="F:transmembrane transporter activity"/>
    <property type="evidence" value="ECO:0007669"/>
    <property type="project" value="InterPro"/>
</dbReference>
<dbReference type="PANTHER" id="PTHR48021:SF39">
    <property type="entry name" value="MAJOR FACILITATOR SUPERFAMILY (MFS) PROFILE DOMAIN-CONTAINING PROTEIN"/>
    <property type="match status" value="1"/>
</dbReference>
<evidence type="ECO:0000313" key="13">
    <source>
        <dbReference type="Proteomes" id="UP000494256"/>
    </source>
</evidence>
<feature type="transmembrane region" description="Helical" evidence="8">
    <location>
        <begin position="361"/>
        <end position="380"/>
    </location>
</feature>
<feature type="transmembrane region" description="Helical" evidence="8">
    <location>
        <begin position="21"/>
        <end position="48"/>
    </location>
</feature>
<dbReference type="Proteomes" id="UP000494106">
    <property type="component" value="Unassembled WGS sequence"/>
</dbReference>
<comment type="subcellular location">
    <subcellularLocation>
        <location evidence="1">Cell membrane</location>
        <topology evidence="1">Multi-pass membrane protein</topology>
    </subcellularLocation>
</comment>
<evidence type="ECO:0000256" key="4">
    <source>
        <dbReference type="ARBA" id="ARBA00022597"/>
    </source>
</evidence>
<dbReference type="InterPro" id="IPR036259">
    <property type="entry name" value="MFS_trans_sf"/>
</dbReference>
<dbReference type="InterPro" id="IPR005828">
    <property type="entry name" value="MFS_sugar_transport-like"/>
</dbReference>
<evidence type="ECO:0000256" key="8">
    <source>
        <dbReference type="SAM" id="Phobius"/>
    </source>
</evidence>
<evidence type="ECO:0000256" key="3">
    <source>
        <dbReference type="ARBA" id="ARBA00022475"/>
    </source>
</evidence>
<accession>A0A8S0ZJT9</accession>
<protein>
    <recommendedName>
        <fullName evidence="9">Major facilitator superfamily (MFS) profile domain-containing protein</fullName>
    </recommendedName>
</protein>
<feature type="transmembrane region" description="Helical" evidence="8">
    <location>
        <begin position="154"/>
        <end position="175"/>
    </location>
</feature>
<keyword evidence="12" id="KW-1185">Reference proteome</keyword>
<feature type="transmembrane region" description="Helical" evidence="8">
    <location>
        <begin position="290"/>
        <end position="312"/>
    </location>
</feature>